<evidence type="ECO:0000313" key="1">
    <source>
        <dbReference type="EMBL" id="KAJ8891443.1"/>
    </source>
</evidence>
<comment type="caution">
    <text evidence="1">The sequence shown here is derived from an EMBL/GenBank/DDBJ whole genome shotgun (WGS) entry which is preliminary data.</text>
</comment>
<dbReference type="Proteomes" id="UP001159363">
    <property type="component" value="Chromosome 2"/>
</dbReference>
<proteinExistence type="predicted"/>
<organism evidence="1 2">
    <name type="scientific">Dryococelus australis</name>
    <dbReference type="NCBI Taxonomy" id="614101"/>
    <lineage>
        <taxon>Eukaryota</taxon>
        <taxon>Metazoa</taxon>
        <taxon>Ecdysozoa</taxon>
        <taxon>Arthropoda</taxon>
        <taxon>Hexapoda</taxon>
        <taxon>Insecta</taxon>
        <taxon>Pterygota</taxon>
        <taxon>Neoptera</taxon>
        <taxon>Polyneoptera</taxon>
        <taxon>Phasmatodea</taxon>
        <taxon>Verophasmatodea</taxon>
        <taxon>Anareolatae</taxon>
        <taxon>Phasmatidae</taxon>
        <taxon>Eurycanthinae</taxon>
        <taxon>Dryococelus</taxon>
    </lineage>
</organism>
<keyword evidence="2" id="KW-1185">Reference proteome</keyword>
<reference evidence="1 2" key="1">
    <citation type="submission" date="2023-02" db="EMBL/GenBank/DDBJ databases">
        <title>LHISI_Scaffold_Assembly.</title>
        <authorList>
            <person name="Stuart O.P."/>
            <person name="Cleave R."/>
            <person name="Magrath M.J.L."/>
            <person name="Mikheyev A.S."/>
        </authorList>
    </citation>
    <scope>NUCLEOTIDE SEQUENCE [LARGE SCALE GENOMIC DNA]</scope>
    <source>
        <strain evidence="1">Daus_M_001</strain>
        <tissue evidence="1">Leg muscle</tissue>
    </source>
</reference>
<sequence length="2446" mass="274836">MWKTTATQRPAALTNDLSVCRGAFCLYKHAVSYVSLGSRSHEAQAIQWRTRDRRLLSLTRLPSTAPEKGEDSIKHKWQILIHSLAEKGASGKGDSYEVCHRLYEQGYVLFSSCCEAATCVATPMKCVIDSMSKDMRCSLHAAKRRPVLATPMKCVLDSMSKDMRCSLHAAKRRPVLATPMKCVIDSMSKDMRCSLHAAKRRPVLATPMKCVIDSMSKDMRCSLHAAKRRPVLATPMKCVIDSMSKDMRCSLHAAKRRPVLATPMKCVLDSMSKDMRCSLHAAKRRPVLATPMKCVIDSMSKDMRCSLHAAKRRPVLATPMKCVIDSMSKDMCCSLHAAKRRPVLATPMKCVIDSMSKDMRCSLHAAKRRPVLATPMKCVIDSMSKDMRCSLHAAKRRPVLATPMKCVIDSMSKDMRCSLHAAKRRPVLATPMKCVIDSMSKDMRCSLHAAKRRPVLATPMKCVIDSMSKDMRCSLHAAKRRPVLATPMKCVIDSMSKDMRCSLHAAKRRPVLATPMKCVIDSMSKDMCCSLHAAKRRPVLATPMKCVIDSMSKDMRCSLHAAKRRPVLATPMKSVIDSMSKDMRCSLHAAKRRPVLATPMKCVLDSMSKDMRCSLHAAKRRPVLATPMKCVIDSMSKDMRCSLHAAKRRPVLATPMKCVIDSMSKDMRCSLHAAKRRPVLATPMKCVIDSMSKDMRCSLHAAKRRPVLATPMKCVIDSMSKDMCCSLHAAKRRPVLATPMKCVIDSMSKDMRCSLHAAKRRPVLATPMKSVIDSMSKDMRCSLHAAKRRPVLATPMKCVIDSMSKDMRCSLHAAKRRPVLATPMKCVIDSMSKDMRCSLHAAKRRPVLATPMKSVIDSMSKDMRCSLHAAKRRPVLATPMKCVIDSMSKDMRCSLHAAKRRPVLATPMKCVIHSMSKDMCCSLHAAKRRPVLATPMKCVIDSMSKDMRCYLHAAKRRPVLASPMKCVIDSMSKDMRCSLHAAKRRPVLVPLPIRIHSEDEAIVHESWHGRLFPNTLKCIIAGPSVSGKTCVLLSLQEEKNGHRFENEYLYSKSLPDNEAVVPPRDACQNVYMSTMPLPVRKKLAFQEYFRIGRHAFVDSVYLGKIYSRIPKQILRDNANVLVLFRMENMNLRHAYQHHANTDMTRGFDQFIAVCREGSSTGNPQDMSPIPPPTSLSAERVRLLGTRKTCHQYLQRHRCLPRGFDYWEPAKHVTNTSSYIAVCREGSSTRNPQDMSPIPPNTALSAKRVRLLGTRKTCHQYLQLHRCLPRGFDYWEPAKHVTNTSSYIAVCREGSSTRYPQDMSPIPPPTSLSAERVRLLGTRKTCHQYLLLHRCLPRGFVYWEPARHVTNTSSDIAVCREGSTTGNPQDMSPIPPPTSLSAERVRLLGTRKTCHQYLQLHRCLPRGFVYWEPARHVTNTSSYIAVCREGSTTGNPQNMSPIPPPTSLSAERVRLLGTRKTCHQYLLLHRCLPRRFVYWEPARHVTNTSSHIAVCREGSSTGNPQDMSPIPPATSLSAERVRLLGTRKTCHQYLLLHRCLPRGFDYWEPARHVTNTSSYIAVCREGSSTGNPQDMSPIPPATSLSAERVRLTGNPQDMSPIPPATSLSAERVRLLGTRKTCHQYLLLHRCLPRGFVYWEPAKHVTNTSSYFAVCREGSTTGNPQDMSPIPPPTSLSAERVPAKHVTNTSSYIAVCREGSSTRYPQDMSPIPPPTSLSAERVRLLGTRKTCHQYLQLHRCLPRGFDYWEPARHVTNTSLHRCLPRLFDYWEPARHVTNTSSYIAVCREGSTTGNPQDMSPISPATSLSAEIVRLLGTRKTCHQYLLLHRCLPRGFVYLEPARHVTNTSSYSAVCQEGSSTRYPQDMSPIPPATSLSAERVRLLGTRKTCHQYLLLHRCLPRGFVYWGPARHVTNTSSYIAVCREGSSTWNPQDMSPIPPPTALSAKRVRLLGTRKTCHQYLQLHRCLPRGFVYWGPARHVTNTSSYIAVCREGSSTRYPQDMSPIPPPTALSAKRVRLLGTRKTCHQYLQLHRCLPRGFVYWGPARHVTNTSSYIAVCREGSLLGTRKTCHQYLLLHRCLPRGFVYWEPARHVTNTSSYIAVCREGSSTGDPQDMSPIPPPTSLSAKRVRLLGTRKTCHQYLQLHRCLPRGFVYWEPARHVTNTSSYIAVCREGSSTGDPQDMSPIPPPTSLSAERVRLLGTRKTCHQYLLLHRCLPRGFVYWEPARHVTNTSSYIAVCREGSSTGDPQDMSPIPPPTSLSAERVRLLGTRKTSLNADEHKTPATNETKRGIEDAVGSEVDNKYIIDGDYDGSDNVEDYDDSLDLRTYFHNEFPSTNDVKKAEDAAHTDYMFTEDRNKLVDRPEYLLDFHKHGDFSNMKEVVSICEEVISDEVMNCFPLKTNRFLREKNVNMAAGTRQIHDTAPGSCTSSLYALLLTWPEKAALSTLL</sequence>
<dbReference type="EMBL" id="JARBHB010000002">
    <property type="protein sequence ID" value="KAJ8891443.1"/>
    <property type="molecule type" value="Genomic_DNA"/>
</dbReference>
<gene>
    <name evidence="1" type="ORF">PR048_003971</name>
</gene>
<accession>A0ABQ9I648</accession>
<name>A0ABQ9I648_9NEOP</name>
<protein>
    <submittedName>
        <fullName evidence="1">Uncharacterized protein</fullName>
    </submittedName>
</protein>
<evidence type="ECO:0000313" key="2">
    <source>
        <dbReference type="Proteomes" id="UP001159363"/>
    </source>
</evidence>